<reference evidence="2 3" key="1">
    <citation type="journal article" date="2011" name="J. Bacteriol.">
        <title>Genome sequence of Methyloversatilis universalis FAM5T, a methylotrophic representative of the order Rhodocyclales.</title>
        <authorList>
            <person name="Kittichotirat W."/>
            <person name="Good N.M."/>
            <person name="Hall R."/>
            <person name="Bringel F."/>
            <person name="Lajus A."/>
            <person name="Medigue C."/>
            <person name="Smalley N.E."/>
            <person name="Beck D."/>
            <person name="Bumgarner R."/>
            <person name="Vuilleumier S."/>
            <person name="Kalyuzhnaya M.G."/>
        </authorList>
    </citation>
    <scope>NUCLEOTIDE SEQUENCE [LARGE SCALE GENOMIC DNA]</scope>
    <source>
        <strain evidence="3">ATCC BAA-1314 / JCM 13912 / FAM5</strain>
    </source>
</reference>
<organism evidence="2 3">
    <name type="scientific">Methyloversatilis universalis (strain ATCC BAA-1314 / DSM 25237 / JCM 13912 / CCUG 52030 / FAM5)</name>
    <dbReference type="NCBI Taxonomy" id="1000565"/>
    <lineage>
        <taxon>Bacteria</taxon>
        <taxon>Pseudomonadati</taxon>
        <taxon>Pseudomonadota</taxon>
        <taxon>Betaproteobacteria</taxon>
        <taxon>Nitrosomonadales</taxon>
        <taxon>Sterolibacteriaceae</taxon>
        <taxon>Methyloversatilis</taxon>
    </lineage>
</organism>
<dbReference type="GO" id="GO:0005198">
    <property type="term" value="F:structural molecule activity"/>
    <property type="evidence" value="ECO:0007669"/>
    <property type="project" value="InterPro"/>
</dbReference>
<evidence type="ECO:0000313" key="2">
    <source>
        <dbReference type="EMBL" id="EGK73358.1"/>
    </source>
</evidence>
<dbReference type="Proteomes" id="UP000005019">
    <property type="component" value="Unassembled WGS sequence"/>
</dbReference>
<feature type="compositionally biased region" description="Acidic residues" evidence="1">
    <location>
        <begin position="524"/>
        <end position="533"/>
    </location>
</feature>
<name>F5R8A0_METUF</name>
<dbReference type="AlphaFoldDB" id="F5R8A0"/>
<accession>F5R8A0</accession>
<dbReference type="InterPro" id="IPR006429">
    <property type="entry name" value="Phage_lambda_portal"/>
</dbReference>
<keyword evidence="3" id="KW-1185">Reference proteome</keyword>
<comment type="caution">
    <text evidence="2">The sequence shown here is derived from an EMBL/GenBank/DDBJ whole genome shotgun (WGS) entry which is preliminary data.</text>
</comment>
<dbReference type="eggNOG" id="COG5511">
    <property type="taxonomic scope" value="Bacteria"/>
</dbReference>
<proteinExistence type="predicted"/>
<feature type="region of interest" description="Disordered" evidence="1">
    <location>
        <begin position="508"/>
        <end position="549"/>
    </location>
</feature>
<gene>
    <name evidence="2" type="ORF">METUNv1_00536</name>
</gene>
<dbReference type="EMBL" id="AFHG01000029">
    <property type="protein sequence ID" value="EGK73358.1"/>
    <property type="molecule type" value="Genomic_DNA"/>
</dbReference>
<evidence type="ECO:0000313" key="3">
    <source>
        <dbReference type="Proteomes" id="UP000005019"/>
    </source>
</evidence>
<sequence length="549" mass="61821">MGFLQKLFGRRESVQARAQWLERTVHNVVEAAAARYARSGAFDAAETHPWSEAWDTADINLNDALASRLGVLRGRSKTLARNNEWARRYLWLSKSNVLGPVGIQLRMTLDKRNGDPNDRVNDLIEGGWRHFGRRGNCDLTGTLTWRQVEKLCLLCREREGEFLIRLVNGGPHGLLLHVLNPAVLDVNLRGEYQGRRIRMGIEIDDAGGPVAYWLLTVQPGEDLFSGVPAVGRRHVRVPAAEIIHGFDKEEPDQLRGYPALTVGAERLYLLKDFERSAAVASAHSAKRGGFFYTPTGEAPDGFADHLISAVLDQARAEGRELSVDELQALKDASSKFNTLVPGQFDTLPHGVQFQKFDSDYPNVNYNEYTKACVRGFSAGLGMSYATHGNDLEAVNYSSARVGIVDEREVYKFRQVELVEELHERVAAAWLSRAMLAYAPFRRLAYDRLEQYIDAMSWQPRRWVGIDPVKEAQANEINLRLRLTSRRRIIRERAEDPDEIEREIAEEQALYGDLDAENMPRPNDQADDEGEQDNDQSTSGRASRLHIAGA</sequence>
<protein>
    <submittedName>
        <fullName evidence="2">Phage-related protein</fullName>
    </submittedName>
</protein>
<dbReference type="Pfam" id="PF05136">
    <property type="entry name" value="Phage_portal_2"/>
    <property type="match status" value="1"/>
</dbReference>
<evidence type="ECO:0000256" key="1">
    <source>
        <dbReference type="SAM" id="MobiDB-lite"/>
    </source>
</evidence>
<dbReference type="GO" id="GO:0019068">
    <property type="term" value="P:virion assembly"/>
    <property type="evidence" value="ECO:0007669"/>
    <property type="project" value="InterPro"/>
</dbReference>
<dbReference type="NCBIfam" id="TIGR01539">
    <property type="entry name" value="portal_lambda"/>
    <property type="match status" value="1"/>
</dbReference>
<dbReference type="STRING" id="1000565.METUNv1_00536"/>